<organism evidence="1 2">
    <name type="scientific">Cetraspora pellucida</name>
    <dbReference type="NCBI Taxonomy" id="1433469"/>
    <lineage>
        <taxon>Eukaryota</taxon>
        <taxon>Fungi</taxon>
        <taxon>Fungi incertae sedis</taxon>
        <taxon>Mucoromycota</taxon>
        <taxon>Glomeromycotina</taxon>
        <taxon>Glomeromycetes</taxon>
        <taxon>Diversisporales</taxon>
        <taxon>Gigasporaceae</taxon>
        <taxon>Cetraspora</taxon>
    </lineage>
</organism>
<dbReference type="Proteomes" id="UP000789366">
    <property type="component" value="Unassembled WGS sequence"/>
</dbReference>
<protein>
    <submittedName>
        <fullName evidence="1">401_t:CDS:1</fullName>
    </submittedName>
</protein>
<gene>
    <name evidence="1" type="ORF">SPELUC_LOCUS16133</name>
</gene>
<keyword evidence="2" id="KW-1185">Reference proteome</keyword>
<dbReference type="EMBL" id="CAJVPW010057692">
    <property type="protein sequence ID" value="CAG8776939.1"/>
    <property type="molecule type" value="Genomic_DNA"/>
</dbReference>
<comment type="caution">
    <text evidence="1">The sequence shown here is derived from an EMBL/GenBank/DDBJ whole genome shotgun (WGS) entry which is preliminary data.</text>
</comment>
<feature type="non-terminal residue" evidence="1">
    <location>
        <position position="1"/>
    </location>
</feature>
<sequence>KNGLLGCGCLKQMILKRKDEIKESQPYMSKKRKYHCCQCFDIISFEKMNKKEPRKFICEGCYKQNVMNLPDDDERKIRYKQSSEYQRHLVKCVVCEIEHSRFNYIEGAEDFCCWDHQIVYLVCRDITNPNKDLWTRIRHYTETGKLSSYKLNKSAILRTVLVKKKILFISYEQALEEKEGDIWNSAGEYDIWNEQDQYLFRN</sequence>
<name>A0ACA9R4G7_9GLOM</name>
<proteinExistence type="predicted"/>
<accession>A0ACA9R4G7</accession>
<evidence type="ECO:0000313" key="2">
    <source>
        <dbReference type="Proteomes" id="UP000789366"/>
    </source>
</evidence>
<feature type="non-terminal residue" evidence="1">
    <location>
        <position position="202"/>
    </location>
</feature>
<reference evidence="1" key="1">
    <citation type="submission" date="2021-06" db="EMBL/GenBank/DDBJ databases">
        <authorList>
            <person name="Kallberg Y."/>
            <person name="Tangrot J."/>
            <person name="Rosling A."/>
        </authorList>
    </citation>
    <scope>NUCLEOTIDE SEQUENCE</scope>
    <source>
        <strain evidence="1">28 12/20/2015</strain>
    </source>
</reference>
<evidence type="ECO:0000313" key="1">
    <source>
        <dbReference type="EMBL" id="CAG8776939.1"/>
    </source>
</evidence>